<evidence type="ECO:0000313" key="2">
    <source>
        <dbReference type="EMBL" id="CAJ2507643.1"/>
    </source>
</evidence>
<proteinExistence type="predicted"/>
<dbReference type="EMBL" id="CAUWAG010000010">
    <property type="protein sequence ID" value="CAJ2507643.1"/>
    <property type="molecule type" value="Genomic_DNA"/>
</dbReference>
<dbReference type="AlphaFoldDB" id="A0AAI8VH31"/>
<dbReference type="Proteomes" id="UP001295740">
    <property type="component" value="Unassembled WGS sequence"/>
</dbReference>
<gene>
    <name evidence="2" type="ORF">KHLLAP_LOCUS8111</name>
</gene>
<sequence length="401" mass="45783">MESLRRQLAETQGALTERDKKFRQLSVEHREALQTWELEREAYETRVRQLEAENQRLRRTPPNAKANAGGDTRQPRPPTRPQTQSGARSPSESPTRRAKERKEVRSGGSTPIAAAGNETVTITRSRMQEIDSQYQQVTTKLAEKTKLCEVLRTKLQANTLKTVPAFELTDEQVITRWNLLSERIRKLTLVRLNAQIPADLVSDKARKEFNQLSPNWKAYISRQALTCYLLRALIWRYLMRFFDVFCRAWGRDISNTVVEVSALFTSKISEDEHKDWRIHTAALIDKIYHINPSIVDEYTTNVFEAINPFAAGTDTDGLKTSVREIVQMAAELSAKFSRSRFVVLMSDEPGSALTQGFPYKEATMEMQGKLGTQAMVDLMITPCLLKKEYDYSVLVKADVTC</sequence>
<organism evidence="2 3">
    <name type="scientific">Anthostomella pinea</name>
    <dbReference type="NCBI Taxonomy" id="933095"/>
    <lineage>
        <taxon>Eukaryota</taxon>
        <taxon>Fungi</taxon>
        <taxon>Dikarya</taxon>
        <taxon>Ascomycota</taxon>
        <taxon>Pezizomycotina</taxon>
        <taxon>Sordariomycetes</taxon>
        <taxon>Xylariomycetidae</taxon>
        <taxon>Xylariales</taxon>
        <taxon>Xylariaceae</taxon>
        <taxon>Anthostomella</taxon>
    </lineage>
</organism>
<protein>
    <submittedName>
        <fullName evidence="2">Uu.00g088290.m01.CDS01</fullName>
    </submittedName>
</protein>
<reference evidence="2" key="1">
    <citation type="submission" date="2023-10" db="EMBL/GenBank/DDBJ databases">
        <authorList>
            <person name="Hackl T."/>
        </authorList>
    </citation>
    <scope>NUCLEOTIDE SEQUENCE</scope>
</reference>
<feature type="compositionally biased region" description="Basic and acidic residues" evidence="1">
    <location>
        <begin position="94"/>
        <end position="105"/>
    </location>
</feature>
<accession>A0AAI8VH31</accession>
<evidence type="ECO:0000256" key="1">
    <source>
        <dbReference type="SAM" id="MobiDB-lite"/>
    </source>
</evidence>
<feature type="region of interest" description="Disordered" evidence="1">
    <location>
        <begin position="51"/>
        <end position="117"/>
    </location>
</feature>
<feature type="region of interest" description="Disordered" evidence="1">
    <location>
        <begin position="1"/>
        <end position="21"/>
    </location>
</feature>
<keyword evidence="3" id="KW-1185">Reference proteome</keyword>
<evidence type="ECO:0000313" key="3">
    <source>
        <dbReference type="Proteomes" id="UP001295740"/>
    </source>
</evidence>
<name>A0AAI8VH31_9PEZI</name>
<comment type="caution">
    <text evidence="2">The sequence shown here is derived from an EMBL/GenBank/DDBJ whole genome shotgun (WGS) entry which is preliminary data.</text>
</comment>